<comment type="cofactor">
    <cofactor evidence="1">
        <name>[4Fe-4S] cluster</name>
        <dbReference type="ChEBI" id="CHEBI:49883"/>
    </cofactor>
</comment>
<dbReference type="Gene3D" id="3.40.50.280">
    <property type="entry name" value="Cobalamin-binding domain"/>
    <property type="match status" value="1"/>
</dbReference>
<dbReference type="InterPro" id="IPR023404">
    <property type="entry name" value="rSAM_horseshoe"/>
</dbReference>
<evidence type="ECO:0000256" key="3">
    <source>
        <dbReference type="ARBA" id="ARBA00022723"/>
    </source>
</evidence>
<dbReference type="PANTHER" id="PTHR43409:SF7">
    <property type="entry name" value="BLL1977 PROTEIN"/>
    <property type="match status" value="1"/>
</dbReference>
<accession>A0A1G4SR91</accession>
<keyword evidence="2" id="KW-0949">S-adenosyl-L-methionine</keyword>
<dbReference type="EMBL" id="FMTT01000033">
    <property type="protein sequence ID" value="SCW71712.1"/>
    <property type="molecule type" value="Genomic_DNA"/>
</dbReference>
<proteinExistence type="predicted"/>
<gene>
    <name evidence="8" type="ORF">SAMN04487970_103348</name>
</gene>
<dbReference type="InterPro" id="IPR006158">
    <property type="entry name" value="Cobalamin-bd"/>
</dbReference>
<dbReference type="InterPro" id="IPR051198">
    <property type="entry name" value="BchE-like"/>
</dbReference>
<reference evidence="9" key="1">
    <citation type="submission" date="2016-10" db="EMBL/GenBank/DDBJ databases">
        <authorList>
            <person name="Varghese N."/>
            <person name="Submissions S."/>
        </authorList>
    </citation>
    <scope>NUCLEOTIDE SEQUENCE [LARGE SCALE GENOMIC DNA]</scope>
    <source>
        <strain evidence="9">CGMCC 1.8946</strain>
    </source>
</reference>
<dbReference type="SMART" id="SM00729">
    <property type="entry name" value="Elp3"/>
    <property type="match status" value="1"/>
</dbReference>
<sequence length="648" mass="74506">MRIVLINMPFASVYRPSIGIGLLQSALEKRGIACQSLYLNLEFASIIGLEAYDHLSEYTSYPTNALAGDWIFTQSLFDIDNFDEYRDYLLTTFPHARRKPDAPDRSFKRLLDIRSRVEAFLEQAVEKYDWHKYDVIGFTTVFQQNTAALSLARRLKRRFPDKFIIFGGANVEGPMGLGTLNAYDFVDAVCSGEGDNSFIAFIEALREKRDPSLCRVPGITLRADFGAALPPEPSSAVPVHDMDSLPYPDYDDYFEQFESFDLPESERKRRLLFEASRGCWWGQKSHCLFCGLNGSTLKFRSKSAERALEEILYLRERYQAHTNKMTAVDNIIDMNYFKTLLPEIRDRNLDLDMFYETKANLTKEQIQLFQQAGFHYVQPGIESVITSVLKLMRKGVSMLQNVRLLKWCAEFSITPLWNFLYGFPGENAQEYDETSYLIPSLTHLMPPGSVSPIRLDRFSPYYTSANQYGIHNIRPLRSYELIYPSLSSQDRMNIAYHFDFDYVHEQHPAVYTKRITQAIRKWQSEYQQSEFFSVMKEGSLILVDTRSVALQSTTLLSPFETAVYLECDNMISSLNVTIRLKEKGMDVSKEDVHQCLMKFVRRSWMLTEGDVFLSLAIPLGNYSPKKAGLQRLMDITSPVPQAVVRTSS</sequence>
<dbReference type="InterPro" id="IPR023984">
    <property type="entry name" value="rSAM_ocin_1"/>
</dbReference>
<dbReference type="GO" id="GO:0003824">
    <property type="term" value="F:catalytic activity"/>
    <property type="evidence" value="ECO:0007669"/>
    <property type="project" value="InterPro"/>
</dbReference>
<dbReference type="Pfam" id="PF04055">
    <property type="entry name" value="Radical_SAM"/>
    <property type="match status" value="1"/>
</dbReference>
<name>A0A1G4SR91_9BACL</name>
<keyword evidence="9" id="KW-1185">Reference proteome</keyword>
<dbReference type="SFLD" id="SFLDG01082">
    <property type="entry name" value="B12-binding_domain_containing"/>
    <property type="match status" value="1"/>
</dbReference>
<dbReference type="GO" id="GO:0051536">
    <property type="term" value="F:iron-sulfur cluster binding"/>
    <property type="evidence" value="ECO:0007669"/>
    <property type="project" value="UniProtKB-KW"/>
</dbReference>
<dbReference type="Proteomes" id="UP000198601">
    <property type="component" value="Unassembled WGS sequence"/>
</dbReference>
<dbReference type="SUPFAM" id="SSF102114">
    <property type="entry name" value="Radical SAM enzymes"/>
    <property type="match status" value="1"/>
</dbReference>
<evidence type="ECO:0000256" key="4">
    <source>
        <dbReference type="ARBA" id="ARBA00023004"/>
    </source>
</evidence>
<evidence type="ECO:0000313" key="8">
    <source>
        <dbReference type="EMBL" id="SCW71712.1"/>
    </source>
</evidence>
<keyword evidence="5" id="KW-0411">Iron-sulfur</keyword>
<evidence type="ECO:0000256" key="1">
    <source>
        <dbReference type="ARBA" id="ARBA00001966"/>
    </source>
</evidence>
<dbReference type="InterPro" id="IPR006638">
    <property type="entry name" value="Elp3/MiaA/NifB-like_rSAM"/>
</dbReference>
<dbReference type="InterPro" id="IPR007197">
    <property type="entry name" value="rSAM"/>
</dbReference>
<dbReference type="NCBIfam" id="TIGR03975">
    <property type="entry name" value="rSAM_ocin_1"/>
    <property type="match status" value="1"/>
</dbReference>
<evidence type="ECO:0000259" key="7">
    <source>
        <dbReference type="PROSITE" id="PS51918"/>
    </source>
</evidence>
<dbReference type="STRING" id="624147.SAMN04487970_103348"/>
<dbReference type="InterPro" id="IPR058240">
    <property type="entry name" value="rSAM_sf"/>
</dbReference>
<dbReference type="Gene3D" id="3.80.30.20">
    <property type="entry name" value="tm_1862 like domain"/>
    <property type="match status" value="1"/>
</dbReference>
<keyword evidence="3" id="KW-0479">Metal-binding</keyword>
<dbReference type="PROSITE" id="PS51918">
    <property type="entry name" value="RADICAL_SAM"/>
    <property type="match status" value="1"/>
</dbReference>
<dbReference type="GO" id="GO:0005829">
    <property type="term" value="C:cytosol"/>
    <property type="evidence" value="ECO:0007669"/>
    <property type="project" value="TreeGrafter"/>
</dbReference>
<dbReference type="PROSITE" id="PS51332">
    <property type="entry name" value="B12_BINDING"/>
    <property type="match status" value="1"/>
</dbReference>
<dbReference type="GO" id="GO:0031419">
    <property type="term" value="F:cobalamin binding"/>
    <property type="evidence" value="ECO:0007669"/>
    <property type="project" value="InterPro"/>
</dbReference>
<feature type="domain" description="B12-binding" evidence="6">
    <location>
        <begin position="109"/>
        <end position="212"/>
    </location>
</feature>
<dbReference type="RefSeq" id="WP_090674502.1">
    <property type="nucleotide sequence ID" value="NZ_FMTT01000033.1"/>
</dbReference>
<evidence type="ECO:0000313" key="9">
    <source>
        <dbReference type="Proteomes" id="UP000198601"/>
    </source>
</evidence>
<organism evidence="8 9">
    <name type="scientific">Paenibacillus tianmuensis</name>
    <dbReference type="NCBI Taxonomy" id="624147"/>
    <lineage>
        <taxon>Bacteria</taxon>
        <taxon>Bacillati</taxon>
        <taxon>Bacillota</taxon>
        <taxon>Bacilli</taxon>
        <taxon>Bacillales</taxon>
        <taxon>Paenibacillaceae</taxon>
        <taxon>Paenibacillus</taxon>
    </lineage>
</organism>
<dbReference type="PANTHER" id="PTHR43409">
    <property type="entry name" value="ANAEROBIC MAGNESIUM-PROTOPORPHYRIN IX MONOMETHYL ESTER CYCLASE-RELATED"/>
    <property type="match status" value="1"/>
</dbReference>
<dbReference type="OrthoDB" id="9801424at2"/>
<evidence type="ECO:0000259" key="6">
    <source>
        <dbReference type="PROSITE" id="PS51332"/>
    </source>
</evidence>
<evidence type="ECO:0000256" key="2">
    <source>
        <dbReference type="ARBA" id="ARBA00022691"/>
    </source>
</evidence>
<dbReference type="GO" id="GO:0046872">
    <property type="term" value="F:metal ion binding"/>
    <property type="evidence" value="ECO:0007669"/>
    <property type="project" value="UniProtKB-KW"/>
</dbReference>
<dbReference type="SFLD" id="SFLDF00324">
    <property type="entry name" value="bacteriocin_maturation"/>
    <property type="match status" value="1"/>
</dbReference>
<keyword evidence="4" id="KW-0408">Iron</keyword>
<dbReference type="AlphaFoldDB" id="A0A1G4SR91"/>
<feature type="domain" description="Radical SAM core" evidence="7">
    <location>
        <begin position="265"/>
        <end position="480"/>
    </location>
</feature>
<evidence type="ECO:0000256" key="5">
    <source>
        <dbReference type="ARBA" id="ARBA00023014"/>
    </source>
</evidence>
<protein>
    <submittedName>
        <fullName evidence="8">Ribosomal peptide maturation radical SAM protein 1</fullName>
    </submittedName>
</protein>
<dbReference type="SFLD" id="SFLDS00029">
    <property type="entry name" value="Radical_SAM"/>
    <property type="match status" value="1"/>
</dbReference>